<dbReference type="AlphaFoldDB" id="A0A9N9R581"/>
<protein>
    <recommendedName>
        <fullName evidence="4">Salivary secreted peptide</fullName>
    </recommendedName>
</protein>
<keyword evidence="1" id="KW-0732">Signal</keyword>
<proteinExistence type="predicted"/>
<feature type="chain" id="PRO_5040196929" description="Salivary secreted peptide" evidence="1">
    <location>
        <begin position="18"/>
        <end position="119"/>
    </location>
</feature>
<dbReference type="OrthoDB" id="6818903at2759"/>
<feature type="signal peptide" evidence="1">
    <location>
        <begin position="1"/>
        <end position="17"/>
    </location>
</feature>
<dbReference type="InterPro" id="IPR031734">
    <property type="entry name" value="MBF2"/>
</dbReference>
<sequence>MRFSILLVLSALAIIQASVIKAPTSRANLNVGYAAAGDRLLYRTYIYKPAIPNSVQREDLVYRGNSTTRISAITATEVGYTQYATAWVISGSIGANNVTIRFQSALGWGYYFLVDIWGR</sequence>
<evidence type="ECO:0000256" key="1">
    <source>
        <dbReference type="SAM" id="SignalP"/>
    </source>
</evidence>
<evidence type="ECO:0000313" key="3">
    <source>
        <dbReference type="Proteomes" id="UP001153714"/>
    </source>
</evidence>
<dbReference type="Pfam" id="PF15868">
    <property type="entry name" value="MBF2"/>
    <property type="match status" value="1"/>
</dbReference>
<name>A0A9N9R581_9NEOP</name>
<dbReference type="Proteomes" id="UP001153714">
    <property type="component" value="Chromosome 21"/>
</dbReference>
<gene>
    <name evidence="2" type="ORF">DIATSA_LOCUS8041</name>
</gene>
<evidence type="ECO:0000313" key="2">
    <source>
        <dbReference type="EMBL" id="CAG9790373.1"/>
    </source>
</evidence>
<dbReference type="EMBL" id="OU893352">
    <property type="protein sequence ID" value="CAG9790373.1"/>
    <property type="molecule type" value="Genomic_DNA"/>
</dbReference>
<keyword evidence="3" id="KW-1185">Reference proteome</keyword>
<dbReference type="PANTHER" id="PTHR37685:SF1">
    <property type="entry name" value="GEO11136P1-RELATED"/>
    <property type="match status" value="1"/>
</dbReference>
<organism evidence="2 3">
    <name type="scientific">Diatraea saccharalis</name>
    <name type="common">sugarcane borer</name>
    <dbReference type="NCBI Taxonomy" id="40085"/>
    <lineage>
        <taxon>Eukaryota</taxon>
        <taxon>Metazoa</taxon>
        <taxon>Ecdysozoa</taxon>
        <taxon>Arthropoda</taxon>
        <taxon>Hexapoda</taxon>
        <taxon>Insecta</taxon>
        <taxon>Pterygota</taxon>
        <taxon>Neoptera</taxon>
        <taxon>Endopterygota</taxon>
        <taxon>Lepidoptera</taxon>
        <taxon>Glossata</taxon>
        <taxon>Ditrysia</taxon>
        <taxon>Pyraloidea</taxon>
        <taxon>Crambidae</taxon>
        <taxon>Crambinae</taxon>
        <taxon>Diatraea</taxon>
    </lineage>
</organism>
<reference evidence="2" key="1">
    <citation type="submission" date="2021-12" db="EMBL/GenBank/DDBJ databases">
        <authorList>
            <person name="King R."/>
        </authorList>
    </citation>
    <scope>NUCLEOTIDE SEQUENCE</scope>
</reference>
<reference evidence="2" key="2">
    <citation type="submission" date="2022-10" db="EMBL/GenBank/DDBJ databases">
        <authorList>
            <consortium name="ENA_rothamsted_submissions"/>
            <consortium name="culmorum"/>
            <person name="King R."/>
        </authorList>
    </citation>
    <scope>NUCLEOTIDE SEQUENCE</scope>
</reference>
<dbReference type="PANTHER" id="PTHR37685">
    <property type="entry name" value="GEO11136P1-RELATED"/>
    <property type="match status" value="1"/>
</dbReference>
<accession>A0A9N9R581</accession>
<evidence type="ECO:0008006" key="4">
    <source>
        <dbReference type="Google" id="ProtNLM"/>
    </source>
</evidence>